<protein>
    <recommendedName>
        <fullName evidence="3">Outer membrane protein beta-barrel domain-containing protein</fullName>
    </recommendedName>
</protein>
<evidence type="ECO:0008006" key="3">
    <source>
        <dbReference type="Google" id="ProtNLM"/>
    </source>
</evidence>
<name>A0A1M5DRC3_9BACT</name>
<dbReference type="OrthoDB" id="1120066at2"/>
<organism evidence="1 2">
    <name type="scientific">Mariniphaga anaerophila</name>
    <dbReference type="NCBI Taxonomy" id="1484053"/>
    <lineage>
        <taxon>Bacteria</taxon>
        <taxon>Pseudomonadati</taxon>
        <taxon>Bacteroidota</taxon>
        <taxon>Bacteroidia</taxon>
        <taxon>Marinilabiliales</taxon>
        <taxon>Prolixibacteraceae</taxon>
        <taxon>Mariniphaga</taxon>
    </lineage>
</organism>
<dbReference type="RefSeq" id="WP_073002810.1">
    <property type="nucleotide sequence ID" value="NZ_FQUM01000007.1"/>
</dbReference>
<sequence length="274" mass="30521">MSQKLQNSIAFSFTLIFFLTFFPGIKSYSSTTDKNGNWSFSVGTGISILSREFSKDLVLLDNEFQHQPGWALDINIGRTLGNHWEPNLRLGLFNLYGESNSPDFSAVGQHFSLSGVIYLLPVQYATNGGSVSGIMRYYIKSFSNKKRTGFYFNPFLEAGAGTNFFSTELRYKNPPPDPSKTVIFDKGVNSKETTANIAQYTFGLGTKLGDPRKMHFVISYNFDIVNYACLDAVHNYTGAERNHARGIISKFMAGVVIPLGRGNSSENSYLPWSP</sequence>
<keyword evidence="2" id="KW-1185">Reference proteome</keyword>
<proteinExistence type="predicted"/>
<gene>
    <name evidence="1" type="ORF">SAMN05444274_107214</name>
</gene>
<evidence type="ECO:0000313" key="2">
    <source>
        <dbReference type="Proteomes" id="UP000184164"/>
    </source>
</evidence>
<reference evidence="2" key="1">
    <citation type="submission" date="2016-11" db="EMBL/GenBank/DDBJ databases">
        <authorList>
            <person name="Varghese N."/>
            <person name="Submissions S."/>
        </authorList>
    </citation>
    <scope>NUCLEOTIDE SEQUENCE [LARGE SCALE GENOMIC DNA]</scope>
    <source>
        <strain evidence="2">DSM 26910</strain>
    </source>
</reference>
<accession>A0A1M5DRC3</accession>
<dbReference type="AlphaFoldDB" id="A0A1M5DRC3"/>
<dbReference type="EMBL" id="FQUM01000007">
    <property type="protein sequence ID" value="SHF69466.1"/>
    <property type="molecule type" value="Genomic_DNA"/>
</dbReference>
<dbReference type="Proteomes" id="UP000184164">
    <property type="component" value="Unassembled WGS sequence"/>
</dbReference>
<evidence type="ECO:0000313" key="1">
    <source>
        <dbReference type="EMBL" id="SHF69466.1"/>
    </source>
</evidence>